<dbReference type="PANTHER" id="PTHR42850:SF2">
    <property type="entry name" value="BLL5683 PROTEIN"/>
    <property type="match status" value="1"/>
</dbReference>
<evidence type="ECO:0000256" key="2">
    <source>
        <dbReference type="RuleBase" id="RU362039"/>
    </source>
</evidence>
<dbReference type="InterPro" id="IPR024654">
    <property type="entry name" value="Calcineurin-like_PHP_lpxH"/>
</dbReference>
<comment type="caution">
    <text evidence="4">The sequence shown here is derived from an EMBL/GenBank/DDBJ whole genome shotgun (WGS) entry which is preliminary data.</text>
</comment>
<sequence length="346" mass="38305">MPAHRGFRAERGCRARWSCRFLDVCILVPSPLKFTSATYAHRPRRYFALHECKNRPIFHDALRDSSLLLPCRNRPGICCHRKNVWYASCITIAGNQGRLPQHPQEETGAMRLGIISDAHGNAQALERCLAHLRRQRAERVLFLGDAVGYLPDAARCAALLDQAGALCLQGNHEAMLTGDLPISEEAEEVIGLRRFIDGLSNAWLDTVRRTGSKVVLDVAGRRLVLVHGSPASPFVGRVHAPEDIGDLSGQPDLADADAILMGHTHRPFIFREHGRLLLNPGSCGLPRDQGDLPSMALLDLETMEASVHRLRLATPCDRAGVHPRVKACLERRCDAPYGEILSREEP</sequence>
<dbReference type="EMBL" id="QMIE01000004">
    <property type="protein sequence ID" value="TVM18497.1"/>
    <property type="molecule type" value="Genomic_DNA"/>
</dbReference>
<gene>
    <name evidence="4" type="ORF">DPQ33_06790</name>
</gene>
<protein>
    <recommendedName>
        <fullName evidence="2">Phosphoesterase</fullName>
        <ecNumber evidence="2">3.1.4.-</ecNumber>
    </recommendedName>
</protein>
<dbReference type="PANTHER" id="PTHR42850">
    <property type="entry name" value="METALLOPHOSPHOESTERASE"/>
    <property type="match status" value="1"/>
</dbReference>
<name>A0A7M3MHC9_9BACT</name>
<dbReference type="AlphaFoldDB" id="A0A7M3MHC9"/>
<dbReference type="OrthoDB" id="9800565at2"/>
<comment type="similarity">
    <text evidence="1 2">Belongs to the metallophosphoesterase superfamily. YfcE family.</text>
</comment>
<dbReference type="EC" id="3.1.4.-" evidence="2"/>
<feature type="domain" description="Calcineurin-like phosphoesterase" evidence="3">
    <location>
        <begin position="110"/>
        <end position="302"/>
    </location>
</feature>
<evidence type="ECO:0000259" key="3">
    <source>
        <dbReference type="Pfam" id="PF12850"/>
    </source>
</evidence>
<keyword evidence="5" id="KW-1185">Reference proteome</keyword>
<evidence type="ECO:0000313" key="4">
    <source>
        <dbReference type="EMBL" id="TVM18497.1"/>
    </source>
</evidence>
<keyword evidence="2" id="KW-0479">Metal-binding</keyword>
<dbReference type="Gene3D" id="3.60.21.10">
    <property type="match status" value="1"/>
</dbReference>
<evidence type="ECO:0000256" key="1">
    <source>
        <dbReference type="ARBA" id="ARBA00008950"/>
    </source>
</evidence>
<dbReference type="GO" id="GO:0016791">
    <property type="term" value="F:phosphatase activity"/>
    <property type="evidence" value="ECO:0007669"/>
    <property type="project" value="TreeGrafter"/>
</dbReference>
<dbReference type="InterPro" id="IPR000979">
    <property type="entry name" value="Phosphodiesterase_MJ0936/Vps29"/>
</dbReference>
<organism evidence="4 5">
    <name type="scientific">Oceanidesulfovibrio indonesiensis</name>
    <dbReference type="NCBI Taxonomy" id="54767"/>
    <lineage>
        <taxon>Bacteria</taxon>
        <taxon>Pseudomonadati</taxon>
        <taxon>Thermodesulfobacteriota</taxon>
        <taxon>Desulfovibrionia</taxon>
        <taxon>Desulfovibrionales</taxon>
        <taxon>Desulfovibrionaceae</taxon>
        <taxon>Oceanidesulfovibrio</taxon>
    </lineage>
</organism>
<dbReference type="Pfam" id="PF12850">
    <property type="entry name" value="Metallophos_2"/>
    <property type="match status" value="1"/>
</dbReference>
<proteinExistence type="inferred from homology"/>
<dbReference type="InterPro" id="IPR050126">
    <property type="entry name" value="Ap4A_hydrolase"/>
</dbReference>
<dbReference type="NCBIfam" id="TIGR00040">
    <property type="entry name" value="yfcE"/>
    <property type="match status" value="1"/>
</dbReference>
<evidence type="ECO:0000313" key="5">
    <source>
        <dbReference type="Proteomes" id="UP000448292"/>
    </source>
</evidence>
<reference evidence="4 5" key="1">
    <citation type="submission" date="2018-06" db="EMBL/GenBank/DDBJ databases">
        <title>Complete genome of Desulfovibrio indonesiensis P37SLT.</title>
        <authorList>
            <person name="Crispim J.S."/>
            <person name="Vidigal P.M.P."/>
            <person name="Silva L.C.F."/>
            <person name="Laguardia C.N."/>
            <person name="Araujo L.C."/>
            <person name="Dias R.S."/>
            <person name="Sousa M.P."/>
            <person name="Paula S.O."/>
            <person name="Silva C."/>
        </authorList>
    </citation>
    <scope>NUCLEOTIDE SEQUENCE [LARGE SCALE GENOMIC DNA]</scope>
    <source>
        <strain evidence="4 5">P37SLT</strain>
    </source>
</reference>
<dbReference type="GO" id="GO:0046872">
    <property type="term" value="F:metal ion binding"/>
    <property type="evidence" value="ECO:0007669"/>
    <property type="project" value="UniProtKB-KW"/>
</dbReference>
<dbReference type="InterPro" id="IPR029052">
    <property type="entry name" value="Metallo-depent_PP-like"/>
</dbReference>
<dbReference type="SUPFAM" id="SSF56300">
    <property type="entry name" value="Metallo-dependent phosphatases"/>
    <property type="match status" value="1"/>
</dbReference>
<dbReference type="GO" id="GO:0005737">
    <property type="term" value="C:cytoplasm"/>
    <property type="evidence" value="ECO:0007669"/>
    <property type="project" value="TreeGrafter"/>
</dbReference>
<accession>A0A7M3MHC9</accession>
<dbReference type="Proteomes" id="UP000448292">
    <property type="component" value="Unassembled WGS sequence"/>
</dbReference>
<comment type="cofactor">
    <cofactor evidence="2">
        <name>a divalent metal cation</name>
        <dbReference type="ChEBI" id="CHEBI:60240"/>
    </cofactor>
</comment>